<keyword evidence="3" id="KW-1185">Reference proteome</keyword>
<dbReference type="AlphaFoldDB" id="A0A2T7F1Z0"/>
<dbReference type="Gramene" id="PUZ74096">
    <property type="protein sequence ID" value="PUZ74096"/>
    <property type="gene ID" value="GQ55_1G037700"/>
</dbReference>
<name>A0A2T7F1Z0_9POAL</name>
<accession>A0A2T7F1Z0</accession>
<proteinExistence type="predicted"/>
<protein>
    <submittedName>
        <fullName evidence="2">Uncharacterized protein</fullName>
    </submittedName>
</protein>
<evidence type="ECO:0000313" key="3">
    <source>
        <dbReference type="Proteomes" id="UP000244336"/>
    </source>
</evidence>
<evidence type="ECO:0000256" key="1">
    <source>
        <dbReference type="SAM" id="MobiDB-lite"/>
    </source>
</evidence>
<evidence type="ECO:0000313" key="2">
    <source>
        <dbReference type="EMBL" id="PUZ74096.1"/>
    </source>
</evidence>
<dbReference type="Proteomes" id="UP000244336">
    <property type="component" value="Chromosome 1"/>
</dbReference>
<organism evidence="2 3">
    <name type="scientific">Panicum hallii var. hallii</name>
    <dbReference type="NCBI Taxonomy" id="1504633"/>
    <lineage>
        <taxon>Eukaryota</taxon>
        <taxon>Viridiplantae</taxon>
        <taxon>Streptophyta</taxon>
        <taxon>Embryophyta</taxon>
        <taxon>Tracheophyta</taxon>
        <taxon>Spermatophyta</taxon>
        <taxon>Magnoliopsida</taxon>
        <taxon>Liliopsida</taxon>
        <taxon>Poales</taxon>
        <taxon>Poaceae</taxon>
        <taxon>PACMAD clade</taxon>
        <taxon>Panicoideae</taxon>
        <taxon>Panicodae</taxon>
        <taxon>Paniceae</taxon>
        <taxon>Panicinae</taxon>
        <taxon>Panicum</taxon>
        <taxon>Panicum sect. Panicum</taxon>
    </lineage>
</organism>
<feature type="region of interest" description="Disordered" evidence="1">
    <location>
        <begin position="1"/>
        <end position="21"/>
    </location>
</feature>
<sequence length="42" mass="4810">MTAQRHGAHHRRVSLGRPRVTSSTLRSRVAGICYPYWMNPCV</sequence>
<reference evidence="2 3" key="1">
    <citation type="submission" date="2018-04" db="EMBL/GenBank/DDBJ databases">
        <title>WGS assembly of Panicum hallii var. hallii HAL2.</title>
        <authorList>
            <person name="Lovell J."/>
            <person name="Jenkins J."/>
            <person name="Lowry D."/>
            <person name="Mamidi S."/>
            <person name="Sreedasyam A."/>
            <person name="Weng X."/>
            <person name="Barry K."/>
            <person name="Bonette J."/>
            <person name="Campitelli B."/>
            <person name="Daum C."/>
            <person name="Gordon S."/>
            <person name="Gould B."/>
            <person name="Lipzen A."/>
            <person name="MacQueen A."/>
            <person name="Palacio-Mejia J."/>
            <person name="Plott C."/>
            <person name="Shakirov E."/>
            <person name="Shu S."/>
            <person name="Yoshinaga Y."/>
            <person name="Zane M."/>
            <person name="Rokhsar D."/>
            <person name="Grimwood J."/>
            <person name="Schmutz J."/>
            <person name="Juenger T."/>
        </authorList>
    </citation>
    <scope>NUCLEOTIDE SEQUENCE [LARGE SCALE GENOMIC DNA]</scope>
    <source>
        <strain evidence="3">cv. HAL2</strain>
    </source>
</reference>
<feature type="compositionally biased region" description="Basic residues" evidence="1">
    <location>
        <begin position="1"/>
        <end position="14"/>
    </location>
</feature>
<dbReference type="EMBL" id="CM009749">
    <property type="protein sequence ID" value="PUZ74096.1"/>
    <property type="molecule type" value="Genomic_DNA"/>
</dbReference>
<gene>
    <name evidence="2" type="ORF">GQ55_1G037700</name>
</gene>